<accession>A0A165ZKM0</accession>
<evidence type="ECO:0000256" key="1">
    <source>
        <dbReference type="SAM" id="MobiDB-lite"/>
    </source>
</evidence>
<feature type="compositionally biased region" description="Basic and acidic residues" evidence="1">
    <location>
        <begin position="167"/>
        <end position="177"/>
    </location>
</feature>
<reference evidence="2 3" key="1">
    <citation type="journal article" date="2016" name="Mol. Biol. Evol.">
        <title>Comparative Genomics of Early-Diverging Mushroom-Forming Fungi Provides Insights into the Origins of Lignocellulose Decay Capabilities.</title>
        <authorList>
            <person name="Nagy L.G."/>
            <person name="Riley R."/>
            <person name="Tritt A."/>
            <person name="Adam C."/>
            <person name="Daum C."/>
            <person name="Floudas D."/>
            <person name="Sun H."/>
            <person name="Yadav J.S."/>
            <person name="Pangilinan J."/>
            <person name="Larsson K.H."/>
            <person name="Matsuura K."/>
            <person name="Barry K."/>
            <person name="Labutti K."/>
            <person name="Kuo R."/>
            <person name="Ohm R.A."/>
            <person name="Bhattacharya S.S."/>
            <person name="Shirouzu T."/>
            <person name="Yoshinaga Y."/>
            <person name="Martin F.M."/>
            <person name="Grigoriev I.V."/>
            <person name="Hibbett D.S."/>
        </authorList>
    </citation>
    <scope>NUCLEOTIDE SEQUENCE [LARGE SCALE GENOMIC DNA]</scope>
    <source>
        <strain evidence="2 3">HHB10207 ss-3</strain>
    </source>
</reference>
<feature type="region of interest" description="Disordered" evidence="1">
    <location>
        <begin position="164"/>
        <end position="199"/>
    </location>
</feature>
<evidence type="ECO:0000313" key="3">
    <source>
        <dbReference type="Proteomes" id="UP000076798"/>
    </source>
</evidence>
<dbReference type="Proteomes" id="UP000076798">
    <property type="component" value="Unassembled WGS sequence"/>
</dbReference>
<evidence type="ECO:0000313" key="2">
    <source>
        <dbReference type="EMBL" id="KZT34392.1"/>
    </source>
</evidence>
<dbReference type="AlphaFoldDB" id="A0A165ZKM0"/>
<sequence>MLGRDYIRDVAPLSRTNLRIVSWIGEDSIVISTILVHGDEPETWIYVEIEMGRLDRKSIKIWKIRELLYEWLHCRIECYQPSYRDTLLLYASTQNPWLDGRCKDLKTEADYASLRPLPMYRPALAAEDAAKVDSKDTLTLLSIFTRRKRWVLKPTKIKPTLTAMRTNTKESTDRGSKETGSNPIEGDALDELGSFGKFG</sequence>
<keyword evidence="3" id="KW-1185">Reference proteome</keyword>
<protein>
    <submittedName>
        <fullName evidence="2">Uncharacterized protein</fullName>
    </submittedName>
</protein>
<dbReference type="EMBL" id="KV428184">
    <property type="protein sequence ID" value="KZT34392.1"/>
    <property type="molecule type" value="Genomic_DNA"/>
</dbReference>
<gene>
    <name evidence="2" type="ORF">SISSUDRAFT_1036341</name>
</gene>
<name>A0A165ZKM0_9AGAM</name>
<organism evidence="2 3">
    <name type="scientific">Sistotremastrum suecicum HHB10207 ss-3</name>
    <dbReference type="NCBI Taxonomy" id="1314776"/>
    <lineage>
        <taxon>Eukaryota</taxon>
        <taxon>Fungi</taxon>
        <taxon>Dikarya</taxon>
        <taxon>Basidiomycota</taxon>
        <taxon>Agaricomycotina</taxon>
        <taxon>Agaricomycetes</taxon>
        <taxon>Sistotremastrales</taxon>
        <taxon>Sistotremastraceae</taxon>
        <taxon>Sistotremastrum</taxon>
    </lineage>
</organism>
<proteinExistence type="predicted"/>